<protein>
    <submittedName>
        <fullName evidence="3">Copper chaperone PCu(A)C</fullName>
    </submittedName>
</protein>
<dbReference type="RefSeq" id="WP_255923047.1">
    <property type="nucleotide sequence ID" value="NZ_JANFNG010000028.1"/>
</dbReference>
<dbReference type="InterPro" id="IPR007410">
    <property type="entry name" value="LpqE-like"/>
</dbReference>
<evidence type="ECO:0000313" key="3">
    <source>
        <dbReference type="EMBL" id="MCQ4084013.1"/>
    </source>
</evidence>
<evidence type="ECO:0000256" key="1">
    <source>
        <dbReference type="SAM" id="MobiDB-lite"/>
    </source>
</evidence>
<proteinExistence type="predicted"/>
<gene>
    <name evidence="3" type="ORF">NGB36_26370</name>
</gene>
<accession>A0ABT1Q253</accession>
<organism evidence="3 4">
    <name type="scientific">Streptomyces humicola</name>
    <dbReference type="NCBI Taxonomy" id="2953240"/>
    <lineage>
        <taxon>Bacteria</taxon>
        <taxon>Bacillati</taxon>
        <taxon>Actinomycetota</taxon>
        <taxon>Actinomycetes</taxon>
        <taxon>Kitasatosporales</taxon>
        <taxon>Streptomycetaceae</taxon>
        <taxon>Streptomyces</taxon>
    </lineage>
</organism>
<feature type="region of interest" description="Disordered" evidence="1">
    <location>
        <begin position="166"/>
        <end position="209"/>
    </location>
</feature>
<keyword evidence="4" id="KW-1185">Reference proteome</keyword>
<reference evidence="3" key="1">
    <citation type="submission" date="2022-06" db="EMBL/GenBank/DDBJ databases">
        <title>Draft genome sequence of Streptomyces sp. RB6PN25 isolated from peat swamp forest in Thailand.</title>
        <authorList>
            <person name="Duangmal K."/>
            <person name="Klaysubun C."/>
        </authorList>
    </citation>
    <scope>NUCLEOTIDE SEQUENCE</scope>
    <source>
        <strain evidence="3">RB6PN25</strain>
    </source>
</reference>
<evidence type="ECO:0000313" key="4">
    <source>
        <dbReference type="Proteomes" id="UP001057702"/>
    </source>
</evidence>
<comment type="caution">
    <text evidence="3">The sequence shown here is derived from an EMBL/GenBank/DDBJ whole genome shotgun (WGS) entry which is preliminary data.</text>
</comment>
<dbReference type="Gene3D" id="2.60.40.1890">
    <property type="entry name" value="PCu(A)C copper chaperone"/>
    <property type="match status" value="1"/>
</dbReference>
<dbReference type="Pfam" id="PF04314">
    <property type="entry name" value="PCuAC"/>
    <property type="match status" value="1"/>
</dbReference>
<dbReference type="Proteomes" id="UP001057702">
    <property type="component" value="Unassembled WGS sequence"/>
</dbReference>
<keyword evidence="2" id="KW-0732">Signal</keyword>
<feature type="chain" id="PRO_5047490067" evidence="2">
    <location>
        <begin position="23"/>
        <end position="209"/>
    </location>
</feature>
<dbReference type="SUPFAM" id="SSF110087">
    <property type="entry name" value="DR1885-like metal-binding protein"/>
    <property type="match status" value="1"/>
</dbReference>
<feature type="signal peptide" evidence="2">
    <location>
        <begin position="1"/>
        <end position="22"/>
    </location>
</feature>
<dbReference type="InterPro" id="IPR036182">
    <property type="entry name" value="PCuAC_sf"/>
</dbReference>
<evidence type="ECO:0000256" key="2">
    <source>
        <dbReference type="SAM" id="SignalP"/>
    </source>
</evidence>
<sequence length="209" mass="20346">MSRSYRSGALAAVLALSIAPLAACGAGTDAQTQQVKPDTAMTSADDISIQNAVIVTDPAKAGPAAVTARIFNNGQSAQQLTAVSVPGLSQPVQLTGADGKAGPLTIPAGGTIALGGPGNPSAVVQNSQSVIKDGNVQNVVFTFSKAGQVSLAPTVVPALHYFQGYGPSAPAAPSSPSPSASGKPGTPAGRTGASPSATASPFASASTRP</sequence>
<dbReference type="EMBL" id="JANFNG010000028">
    <property type="protein sequence ID" value="MCQ4084013.1"/>
    <property type="molecule type" value="Genomic_DNA"/>
</dbReference>
<name>A0ABT1Q253_9ACTN</name>